<feature type="region of interest" description="Disordered" evidence="1">
    <location>
        <begin position="98"/>
        <end position="121"/>
    </location>
</feature>
<dbReference type="OMA" id="ASIAKEC"/>
<accession>A0A0V0QNY4</accession>
<evidence type="ECO:0000313" key="2">
    <source>
        <dbReference type="EMBL" id="KRX03986.1"/>
    </source>
</evidence>
<organism evidence="2 3">
    <name type="scientific">Pseudocohnilembus persalinus</name>
    <name type="common">Ciliate</name>
    <dbReference type="NCBI Taxonomy" id="266149"/>
    <lineage>
        <taxon>Eukaryota</taxon>
        <taxon>Sar</taxon>
        <taxon>Alveolata</taxon>
        <taxon>Ciliophora</taxon>
        <taxon>Intramacronucleata</taxon>
        <taxon>Oligohymenophorea</taxon>
        <taxon>Scuticociliatia</taxon>
        <taxon>Philasterida</taxon>
        <taxon>Pseudocohnilembidae</taxon>
        <taxon>Pseudocohnilembus</taxon>
    </lineage>
</organism>
<sequence length="186" mass="21473">MGVKQPNQKNSSAVPGYQGYIPNINDNKYGKNFASIAKECLTTNTITQNPYGLSTNGLNYKKHDFVDPTLDACTYKFGASTIQKPHPSLQDNQWGVSTYNSRFQNPKNTNNPTYRESERDEVNMRDSVQQSGFQKNNIVKVDTKQQFYDHVKPVSEYRGRYDLNEQQRKDPNLYITRTLPRKTINY</sequence>
<name>A0A0V0QNY4_PSEPJ</name>
<dbReference type="AlphaFoldDB" id="A0A0V0QNY4"/>
<evidence type="ECO:0000256" key="1">
    <source>
        <dbReference type="SAM" id="MobiDB-lite"/>
    </source>
</evidence>
<keyword evidence="3" id="KW-1185">Reference proteome</keyword>
<proteinExistence type="predicted"/>
<reference evidence="2 3" key="1">
    <citation type="journal article" date="2015" name="Sci. Rep.">
        <title>Genome of the facultative scuticociliatosis pathogen Pseudocohnilembus persalinus provides insight into its virulence through horizontal gene transfer.</title>
        <authorList>
            <person name="Xiong J."/>
            <person name="Wang G."/>
            <person name="Cheng J."/>
            <person name="Tian M."/>
            <person name="Pan X."/>
            <person name="Warren A."/>
            <person name="Jiang C."/>
            <person name="Yuan D."/>
            <person name="Miao W."/>
        </authorList>
    </citation>
    <scope>NUCLEOTIDE SEQUENCE [LARGE SCALE GENOMIC DNA]</scope>
    <source>
        <strain evidence="2">36N120E</strain>
    </source>
</reference>
<dbReference type="EMBL" id="LDAU01000122">
    <property type="protein sequence ID" value="KRX03986.1"/>
    <property type="molecule type" value="Genomic_DNA"/>
</dbReference>
<dbReference type="OrthoDB" id="307342at2759"/>
<protein>
    <submittedName>
        <fullName evidence="2">Uncharacterized protein</fullName>
    </submittedName>
</protein>
<gene>
    <name evidence="2" type="ORF">PPERSA_12433</name>
</gene>
<dbReference type="InParanoid" id="A0A0V0QNY4"/>
<evidence type="ECO:0000313" key="3">
    <source>
        <dbReference type="Proteomes" id="UP000054937"/>
    </source>
</evidence>
<feature type="compositionally biased region" description="Polar residues" evidence="1">
    <location>
        <begin position="98"/>
        <end position="114"/>
    </location>
</feature>
<dbReference type="Proteomes" id="UP000054937">
    <property type="component" value="Unassembled WGS sequence"/>
</dbReference>
<comment type="caution">
    <text evidence="2">The sequence shown here is derived from an EMBL/GenBank/DDBJ whole genome shotgun (WGS) entry which is preliminary data.</text>
</comment>